<comment type="similarity">
    <text evidence="2 7">Belongs to the XK family.</text>
</comment>
<dbReference type="Proteomes" id="UP000324629">
    <property type="component" value="Unassembled WGS sequence"/>
</dbReference>
<proteinExistence type="inferred from homology"/>
<dbReference type="Pfam" id="PF09815">
    <property type="entry name" value="XK-related"/>
    <property type="match status" value="1"/>
</dbReference>
<comment type="caution">
    <text evidence="8">The sequence shown here is derived from an EMBL/GenBank/DDBJ whole genome shotgun (WGS) entry which is preliminary data.</text>
</comment>
<keyword evidence="6 7" id="KW-0472">Membrane</keyword>
<feature type="transmembrane region" description="Helical" evidence="7">
    <location>
        <begin position="131"/>
        <end position="156"/>
    </location>
</feature>
<evidence type="ECO:0000313" key="8">
    <source>
        <dbReference type="EMBL" id="KAA3676041.1"/>
    </source>
</evidence>
<dbReference type="InterPro" id="IPR050895">
    <property type="entry name" value="XK-related_scramblase"/>
</dbReference>
<dbReference type="GO" id="GO:0005886">
    <property type="term" value="C:plasma membrane"/>
    <property type="evidence" value="ECO:0007669"/>
    <property type="project" value="UniProtKB-SubCell"/>
</dbReference>
<keyword evidence="5 7" id="KW-1133">Transmembrane helix</keyword>
<dbReference type="PANTHER" id="PTHR16024">
    <property type="entry name" value="XK-RELATED PROTEIN"/>
    <property type="match status" value="1"/>
</dbReference>
<evidence type="ECO:0000256" key="3">
    <source>
        <dbReference type="ARBA" id="ARBA00022475"/>
    </source>
</evidence>
<sequence>MFRDTIHSTRNSDVTASIVTTPGYPAKLLVTRRSWQADTTWAKFPVRLKENRAYTTIDRESTTAWVGDYVDSGVPSQPSAMELGVLRDSVPPPQRQLTAVSESQEEWDNDPTNRTALAEFLLVHGFRPYQLIFFFLSVLTYTSDIGSDAYLVYSYYKQGDYFWSGLTLILLVVPALVMTTFSLAWYVLDRKLNVDPPRTCRAWTLRLFFHGLQLAPLVRLADAVYYGLASRRANVSLVMAVRYTQLMLYEDADSAMLRMIECFMEAAPQLLLQLYIIFTQDTPTHTFQSIPIVHSVGQDYTLLFSHPVFGYFLLVSSVVAQAVSCFTSWLSLAWSLTHYQSALRSSRVEKANLTWLGSMLYFGWKAGLLASRILALALFAAIARGFWFTVLSCAHWILSVSWLVIRGTTFCSPVPRTLPECLFDIVLGAVYCFDVVNVREGHSRLWYLAYYSLVGLENLVMTLVWSIYTAKSRVNESSERPMWLIRIPSLSAWIRDIPDWVLPTAVVGSFVLGLGMMLAYYMFAHPSRNIKLWIPCDMLFSDDETTVVHSNAIRNLDVKNAVETSFTHDICST</sequence>
<accession>A0A5J4NKQ1</accession>
<evidence type="ECO:0000256" key="6">
    <source>
        <dbReference type="ARBA" id="ARBA00023136"/>
    </source>
</evidence>
<keyword evidence="4 7" id="KW-0812">Transmembrane</keyword>
<dbReference type="InterPro" id="IPR018629">
    <property type="entry name" value="XK-rel"/>
</dbReference>
<dbReference type="AlphaFoldDB" id="A0A5J4NKQ1"/>
<feature type="transmembrane region" description="Helical" evidence="7">
    <location>
        <begin position="448"/>
        <end position="468"/>
    </location>
</feature>
<dbReference type="PANTHER" id="PTHR16024:SF6">
    <property type="entry name" value="XK-RELATED PROTEIN"/>
    <property type="match status" value="1"/>
</dbReference>
<evidence type="ECO:0000256" key="5">
    <source>
        <dbReference type="ARBA" id="ARBA00022989"/>
    </source>
</evidence>
<dbReference type="GO" id="GO:0070782">
    <property type="term" value="P:phosphatidylserine exposure on apoptotic cell surface"/>
    <property type="evidence" value="ECO:0007669"/>
    <property type="project" value="TreeGrafter"/>
</dbReference>
<evidence type="ECO:0000256" key="4">
    <source>
        <dbReference type="ARBA" id="ARBA00022692"/>
    </source>
</evidence>
<name>A0A5J4NKQ1_9TREM</name>
<protein>
    <recommendedName>
        <fullName evidence="7">XK-related protein</fullName>
    </recommendedName>
</protein>
<comment type="subcellular location">
    <subcellularLocation>
        <location evidence="1">Cell membrane</location>
        <topology evidence="1">Multi-pass membrane protein</topology>
    </subcellularLocation>
    <subcellularLocation>
        <location evidence="7">Membrane</location>
        <topology evidence="7">Multi-pass membrane protein</topology>
    </subcellularLocation>
</comment>
<reference evidence="8 9" key="1">
    <citation type="journal article" date="2019" name="Gigascience">
        <title>Whole-genome sequence of the oriental lung fluke Paragonimus westermani.</title>
        <authorList>
            <person name="Oey H."/>
            <person name="Zakrzewski M."/>
            <person name="Narain K."/>
            <person name="Devi K.R."/>
            <person name="Agatsuma T."/>
            <person name="Nawaratna S."/>
            <person name="Gobert G.N."/>
            <person name="Jones M.K."/>
            <person name="Ragan M.A."/>
            <person name="McManus D.P."/>
            <person name="Krause L."/>
        </authorList>
    </citation>
    <scope>NUCLEOTIDE SEQUENCE [LARGE SCALE GENOMIC DNA]</scope>
    <source>
        <strain evidence="8 9">IND2009</strain>
    </source>
</reference>
<evidence type="ECO:0000256" key="1">
    <source>
        <dbReference type="ARBA" id="ARBA00004651"/>
    </source>
</evidence>
<feature type="transmembrane region" description="Helical" evidence="7">
    <location>
        <begin position="308"/>
        <end position="334"/>
    </location>
</feature>
<keyword evidence="9" id="KW-1185">Reference proteome</keyword>
<feature type="transmembrane region" description="Helical" evidence="7">
    <location>
        <begin position="162"/>
        <end position="188"/>
    </location>
</feature>
<keyword evidence="3" id="KW-1003">Cell membrane</keyword>
<evidence type="ECO:0000256" key="2">
    <source>
        <dbReference type="ARBA" id="ARBA00008789"/>
    </source>
</evidence>
<gene>
    <name evidence="8" type="ORF">DEA37_0000245</name>
</gene>
<feature type="transmembrane region" description="Helical" evidence="7">
    <location>
        <begin position="354"/>
        <end position="379"/>
    </location>
</feature>
<organism evidence="8 9">
    <name type="scientific">Paragonimus westermani</name>
    <dbReference type="NCBI Taxonomy" id="34504"/>
    <lineage>
        <taxon>Eukaryota</taxon>
        <taxon>Metazoa</taxon>
        <taxon>Spiralia</taxon>
        <taxon>Lophotrochozoa</taxon>
        <taxon>Platyhelminthes</taxon>
        <taxon>Trematoda</taxon>
        <taxon>Digenea</taxon>
        <taxon>Plagiorchiida</taxon>
        <taxon>Troglotremata</taxon>
        <taxon>Troglotrematidae</taxon>
        <taxon>Paragonimus</taxon>
    </lineage>
</organism>
<evidence type="ECO:0000256" key="7">
    <source>
        <dbReference type="RuleBase" id="RU910716"/>
    </source>
</evidence>
<feature type="transmembrane region" description="Helical" evidence="7">
    <location>
        <begin position="500"/>
        <end position="523"/>
    </location>
</feature>
<dbReference type="GO" id="GO:1902742">
    <property type="term" value="P:apoptotic process involved in development"/>
    <property type="evidence" value="ECO:0007669"/>
    <property type="project" value="TreeGrafter"/>
</dbReference>
<dbReference type="EMBL" id="QNGE01002179">
    <property type="protein sequence ID" value="KAA3676041.1"/>
    <property type="molecule type" value="Genomic_DNA"/>
</dbReference>
<dbReference type="GO" id="GO:0043652">
    <property type="term" value="P:engulfment of apoptotic cell"/>
    <property type="evidence" value="ECO:0007669"/>
    <property type="project" value="TreeGrafter"/>
</dbReference>
<evidence type="ECO:0000313" key="9">
    <source>
        <dbReference type="Proteomes" id="UP000324629"/>
    </source>
</evidence>